<feature type="region of interest" description="Disordered" evidence="8">
    <location>
        <begin position="504"/>
        <end position="532"/>
    </location>
</feature>
<dbReference type="PRINTS" id="PR00313">
    <property type="entry name" value="CABNDNGRPT"/>
</dbReference>
<evidence type="ECO:0000256" key="3">
    <source>
        <dbReference type="ARBA" id="ARBA00022525"/>
    </source>
</evidence>
<dbReference type="Gene3D" id="2.130.10.10">
    <property type="entry name" value="YVTN repeat-like/Quinoprotein amine dehydrogenase"/>
    <property type="match status" value="1"/>
</dbReference>
<name>A0A074K0K8_9RHOB</name>
<keyword evidence="3" id="KW-0964">Secreted</keyword>
<gene>
    <name evidence="9" type="ORF">DT23_09435</name>
</gene>
<keyword evidence="6" id="KW-0843">Virulence</keyword>
<accession>A0A074K0K8</accession>
<keyword evidence="4" id="KW-0800">Toxin</keyword>
<dbReference type="EMBL" id="AUNB01000002">
    <property type="protein sequence ID" value="KEO61303.1"/>
    <property type="molecule type" value="Genomic_DNA"/>
</dbReference>
<keyword evidence="10" id="KW-1185">Reference proteome</keyword>
<organism evidence="9 10">
    <name type="scientific">Thioclava indica</name>
    <dbReference type="NCBI Taxonomy" id="1353528"/>
    <lineage>
        <taxon>Bacteria</taxon>
        <taxon>Pseudomonadati</taxon>
        <taxon>Pseudomonadota</taxon>
        <taxon>Alphaproteobacteria</taxon>
        <taxon>Rhodobacterales</taxon>
        <taxon>Paracoccaceae</taxon>
        <taxon>Thioclava</taxon>
    </lineage>
</organism>
<dbReference type="Gene3D" id="2.150.10.10">
    <property type="entry name" value="Serralysin-like metalloprotease, C-terminal"/>
    <property type="match status" value="6"/>
</dbReference>
<evidence type="ECO:0000256" key="1">
    <source>
        <dbReference type="ARBA" id="ARBA00004370"/>
    </source>
</evidence>
<dbReference type="Pfam" id="PF00353">
    <property type="entry name" value="HemolysinCabind"/>
    <property type="match status" value="7"/>
</dbReference>
<comment type="caution">
    <text evidence="9">The sequence shown here is derived from an EMBL/GenBank/DDBJ whole genome shotgun (WGS) entry which is preliminary data.</text>
</comment>
<dbReference type="PANTHER" id="PTHR38340:SF1">
    <property type="entry name" value="S-LAYER PROTEIN"/>
    <property type="match status" value="1"/>
</dbReference>
<evidence type="ECO:0000256" key="6">
    <source>
        <dbReference type="ARBA" id="ARBA00023026"/>
    </source>
</evidence>
<dbReference type="eggNOG" id="COG2931">
    <property type="taxonomic scope" value="Bacteria"/>
</dbReference>
<protein>
    <recommendedName>
        <fullName evidence="11">Peptidase M10 serralysin C-terminal domain-containing protein</fullName>
    </recommendedName>
</protein>
<dbReference type="InterPro" id="IPR018511">
    <property type="entry name" value="Hemolysin-typ_Ca-bd_CS"/>
</dbReference>
<dbReference type="Proteomes" id="UP000027471">
    <property type="component" value="Unassembled WGS sequence"/>
</dbReference>
<dbReference type="SUPFAM" id="SSF51120">
    <property type="entry name" value="beta-Roll"/>
    <property type="match status" value="3"/>
</dbReference>
<dbReference type="GO" id="GO:0016020">
    <property type="term" value="C:membrane"/>
    <property type="evidence" value="ECO:0007669"/>
    <property type="project" value="UniProtKB-SubCell"/>
</dbReference>
<keyword evidence="7" id="KW-0472">Membrane</keyword>
<evidence type="ECO:0000256" key="7">
    <source>
        <dbReference type="ARBA" id="ARBA00023136"/>
    </source>
</evidence>
<evidence type="ECO:0000256" key="2">
    <source>
        <dbReference type="ARBA" id="ARBA00004613"/>
    </source>
</evidence>
<dbReference type="GO" id="GO:0090729">
    <property type="term" value="F:toxin activity"/>
    <property type="evidence" value="ECO:0007669"/>
    <property type="project" value="UniProtKB-KW"/>
</dbReference>
<evidence type="ECO:0000256" key="8">
    <source>
        <dbReference type="SAM" id="MobiDB-lite"/>
    </source>
</evidence>
<dbReference type="InterPro" id="IPR001343">
    <property type="entry name" value="Hemolysn_Ca-bd"/>
</dbReference>
<reference evidence="9 10" key="1">
    <citation type="journal article" date="2015" name="Antonie Van Leeuwenhoek">
        <title>Thioclava indica sp. nov., isolated from surface seawater of the Indian Ocean.</title>
        <authorList>
            <person name="Liu Y."/>
            <person name="Lai Q."/>
            <person name="Du J."/>
            <person name="Xu H."/>
            <person name="Jiang L."/>
            <person name="Shao Z."/>
        </authorList>
    </citation>
    <scope>NUCLEOTIDE SEQUENCE [LARGE SCALE GENOMIC DNA]</scope>
    <source>
        <strain evidence="9 10">DT23-4</strain>
    </source>
</reference>
<proteinExistence type="predicted"/>
<evidence type="ECO:0000313" key="10">
    <source>
        <dbReference type="Proteomes" id="UP000027471"/>
    </source>
</evidence>
<evidence type="ECO:0000256" key="5">
    <source>
        <dbReference type="ARBA" id="ARBA00022737"/>
    </source>
</evidence>
<sequence length="894" mass="90770">MLSLEFRFQIGASWGDLAVDIRSMQVLDTTVEPIILAVNGPSGGLLSFCLSADLDDATLIDSVTYNTSMSYAVTGGSTVLKADSGSMIAVVGCTSQDGTFGFSVQSDGQIGSSTTVGLPEAEGLTGPVIAAAQSGFVYAMNAVDKMQCFTSDGTGGYQAGASYGDAGDLYLQNPVAMTTVQLAGKEYLLTLSGTEQGVSAFSISQSTGALTATSSLGVDSGLGLLSDPTAMEAVEVDGHCYILVTSSADAGEGGALTALELHDDGSLSVTDHLIDTLDTRFGRTQSMTATQVGDWTYVIAGGGDAGLSLFTLASNGQLIHLDSLADTLDAGLENISALTTVSSGDQLDILVSSDKTSGLSRLTVSLSDQGAVLSTDSGRLDGTGKDDMLIGGAGDSDLRGGAGADILIDGWGQDSLSGGAGADLFVLNADDQRDVITDFDAAIDHLDLTAIPMLYDASRLGVTEKSWGAVLTFRGGEETEIRSANGKTLTADQIFQSIDWNANRPPMVLRSGEDDSAPDDGNPEGSGNTDTTVLGGLYGGSQNDTLVGGGDADSIYGSDGDDWLEGQNGRDLIFGEEGDDWMHGGAENDTMFGGNGGDSIVGAFGNDSLEGQNGADSIAGGGGKDWLNGGAQNDTLFGNGGADTIYGEDGSDRLDGGYGTDSMFGGAGNDWMHGGGKSDTLVGGDGNDTQYGAYGFDTLDGGNGNDSMLGGNGEDSLVGGAGNDWMHGGARIDTLLGGDGDDTLNGAFGYDTLDGGNGDDVVSGGGGNDLINGGSGNDELFGNAGKDAIFGGAGDDVLSGNGGKDWLEGGSGYDLLTGGLGSDGFAFDALSDRNKITDFKPGEDYLVLDISEKSFDALTITNSSQGVWLEWNGGEVLLQGLSADDINESDVIIV</sequence>
<dbReference type="InterPro" id="IPR050557">
    <property type="entry name" value="RTX_toxin/Mannuronan_C5-epim"/>
</dbReference>
<evidence type="ECO:0008006" key="11">
    <source>
        <dbReference type="Google" id="ProtNLM"/>
    </source>
</evidence>
<dbReference type="GO" id="GO:0005509">
    <property type="term" value="F:calcium ion binding"/>
    <property type="evidence" value="ECO:0007669"/>
    <property type="project" value="InterPro"/>
</dbReference>
<dbReference type="InterPro" id="IPR011049">
    <property type="entry name" value="Serralysin-like_metalloprot_C"/>
</dbReference>
<dbReference type="PRINTS" id="PR01488">
    <property type="entry name" value="RTXTOXINA"/>
</dbReference>
<dbReference type="STRING" id="1353528.DT23_09435"/>
<dbReference type="PROSITE" id="PS00330">
    <property type="entry name" value="HEMOLYSIN_CALCIUM"/>
    <property type="match status" value="3"/>
</dbReference>
<dbReference type="AlphaFoldDB" id="A0A074K0K8"/>
<comment type="subcellular location">
    <subcellularLocation>
        <location evidence="1">Membrane</location>
    </subcellularLocation>
    <subcellularLocation>
        <location evidence="2">Secreted</location>
    </subcellularLocation>
</comment>
<evidence type="ECO:0000256" key="4">
    <source>
        <dbReference type="ARBA" id="ARBA00022656"/>
    </source>
</evidence>
<dbReference type="OrthoDB" id="9342475at2"/>
<dbReference type="GO" id="GO:0005576">
    <property type="term" value="C:extracellular region"/>
    <property type="evidence" value="ECO:0007669"/>
    <property type="project" value="UniProtKB-SubCell"/>
</dbReference>
<dbReference type="InterPro" id="IPR003995">
    <property type="entry name" value="RTX_toxin_determinant-A"/>
</dbReference>
<dbReference type="PANTHER" id="PTHR38340">
    <property type="entry name" value="S-LAYER PROTEIN"/>
    <property type="match status" value="1"/>
</dbReference>
<dbReference type="InterPro" id="IPR015943">
    <property type="entry name" value="WD40/YVTN_repeat-like_dom_sf"/>
</dbReference>
<dbReference type="RefSeq" id="WP_051696993.1">
    <property type="nucleotide sequence ID" value="NZ_AUNB01000002.1"/>
</dbReference>
<evidence type="ECO:0000313" key="9">
    <source>
        <dbReference type="EMBL" id="KEO61303.1"/>
    </source>
</evidence>
<keyword evidence="5" id="KW-0677">Repeat</keyword>